<dbReference type="GO" id="GO:0009229">
    <property type="term" value="P:thiamine diphosphate biosynthetic process"/>
    <property type="evidence" value="ECO:0007669"/>
    <property type="project" value="UniProtKB-UniRule"/>
</dbReference>
<dbReference type="NCBIfam" id="TIGR00342">
    <property type="entry name" value="tRNA uracil 4-sulfurtransferase ThiI"/>
    <property type="match status" value="1"/>
</dbReference>
<comment type="subcellular location">
    <subcellularLocation>
        <location evidence="1 19">Cytoplasm</location>
    </subcellularLocation>
</comment>
<evidence type="ECO:0000256" key="17">
    <source>
        <dbReference type="ARBA" id="ARBA00077849"/>
    </source>
</evidence>
<comment type="pathway">
    <text evidence="2 19">Cofactor biosynthesis; thiamine diphosphate biosynthesis.</text>
</comment>
<evidence type="ECO:0000256" key="16">
    <source>
        <dbReference type="ARBA" id="ARBA00075337"/>
    </source>
</evidence>
<keyword evidence="7 19" id="KW-0067">ATP-binding</keyword>
<dbReference type="InterPro" id="IPR014729">
    <property type="entry name" value="Rossmann-like_a/b/a_fold"/>
</dbReference>
<comment type="caution">
    <text evidence="21">The sequence shown here is derived from an EMBL/GenBank/DDBJ whole genome shotgun (WGS) entry which is preliminary data.</text>
</comment>
<evidence type="ECO:0000256" key="18">
    <source>
        <dbReference type="ARBA" id="ARBA00080570"/>
    </source>
</evidence>
<dbReference type="GO" id="GO:0004810">
    <property type="term" value="F:CCA tRNA nucleotidyltransferase activity"/>
    <property type="evidence" value="ECO:0007669"/>
    <property type="project" value="InterPro"/>
</dbReference>
<gene>
    <name evidence="19" type="primary">thiI</name>
    <name evidence="21" type="ORF">FC81_GL000472</name>
</gene>
<dbReference type="STRING" id="1423731.FC81_GL000472"/>
<evidence type="ECO:0000256" key="5">
    <source>
        <dbReference type="ARBA" id="ARBA00022679"/>
    </source>
</evidence>
<evidence type="ECO:0000256" key="11">
    <source>
        <dbReference type="ARBA" id="ARBA00052330"/>
    </source>
</evidence>
<dbReference type="PANTHER" id="PTHR43209">
    <property type="entry name" value="TRNA SULFURTRANSFERASE"/>
    <property type="match status" value="1"/>
</dbReference>
<evidence type="ECO:0000256" key="6">
    <source>
        <dbReference type="ARBA" id="ARBA00022741"/>
    </source>
</evidence>
<organism evidence="21 22">
    <name type="scientific">Liquorilactobacillus capillatus DSM 19910</name>
    <dbReference type="NCBI Taxonomy" id="1423731"/>
    <lineage>
        <taxon>Bacteria</taxon>
        <taxon>Bacillati</taxon>
        <taxon>Bacillota</taxon>
        <taxon>Bacilli</taxon>
        <taxon>Lactobacillales</taxon>
        <taxon>Lactobacillaceae</taxon>
        <taxon>Liquorilactobacillus</taxon>
    </lineage>
</organism>
<dbReference type="InterPro" id="IPR050102">
    <property type="entry name" value="tRNA_sulfurtransferase_ThiI"/>
</dbReference>
<dbReference type="SUPFAM" id="SSF52402">
    <property type="entry name" value="Adenine nucleotide alpha hydrolases-like"/>
    <property type="match status" value="1"/>
</dbReference>
<dbReference type="AlphaFoldDB" id="A0A0R1LWT7"/>
<comment type="function">
    <text evidence="12 19">Catalyzes the ATP-dependent transfer of a sulfur to tRNA to produce 4-thiouridine in position 8 of tRNAs, which functions as a near-UV photosensor. Also catalyzes the transfer of sulfur to the sulfur carrier protein ThiS, forming ThiS-thiocarboxylate. This is a step in the synthesis of thiazole, in the thiamine biosynthesis pathway. The sulfur is donated as persulfide by IscS.</text>
</comment>
<evidence type="ECO:0000256" key="15">
    <source>
        <dbReference type="ARBA" id="ARBA00071867"/>
    </source>
</evidence>
<feature type="binding site" evidence="19">
    <location>
        <position position="281"/>
    </location>
    <ligand>
        <name>ATP</name>
        <dbReference type="ChEBI" id="CHEBI:30616"/>
    </ligand>
</feature>
<dbReference type="EMBL" id="AZEF01000061">
    <property type="protein sequence ID" value="KRL00095.1"/>
    <property type="molecule type" value="Genomic_DNA"/>
</dbReference>
<dbReference type="GO" id="GO:0140741">
    <property type="term" value="F:tRNA-uracil-4 sulfurtransferase activity"/>
    <property type="evidence" value="ECO:0007669"/>
    <property type="project" value="UniProtKB-EC"/>
</dbReference>
<dbReference type="Proteomes" id="UP000051621">
    <property type="component" value="Unassembled WGS sequence"/>
</dbReference>
<dbReference type="PROSITE" id="PS51165">
    <property type="entry name" value="THUMP"/>
    <property type="match status" value="1"/>
</dbReference>
<dbReference type="InterPro" id="IPR003720">
    <property type="entry name" value="tRNA_STrfase"/>
</dbReference>
<evidence type="ECO:0000256" key="14">
    <source>
        <dbReference type="ARBA" id="ARBA00066827"/>
    </source>
</evidence>
<dbReference type="GO" id="GO:0000049">
    <property type="term" value="F:tRNA binding"/>
    <property type="evidence" value="ECO:0007669"/>
    <property type="project" value="UniProtKB-UniRule"/>
</dbReference>
<feature type="domain" description="THUMP" evidence="20">
    <location>
        <begin position="54"/>
        <end position="159"/>
    </location>
</feature>
<dbReference type="SMART" id="SM00981">
    <property type="entry name" value="THUMP"/>
    <property type="match status" value="1"/>
</dbReference>
<dbReference type="InterPro" id="IPR049962">
    <property type="entry name" value="THUMP_ThiI"/>
</dbReference>
<feature type="binding site" evidence="19">
    <location>
        <position position="259"/>
    </location>
    <ligand>
        <name>ATP</name>
        <dbReference type="ChEBI" id="CHEBI:30616"/>
    </ligand>
</feature>
<evidence type="ECO:0000256" key="3">
    <source>
        <dbReference type="ARBA" id="ARBA00022490"/>
    </source>
</evidence>
<accession>A0A0R1LWT7</accession>
<evidence type="ECO:0000256" key="4">
    <source>
        <dbReference type="ARBA" id="ARBA00022555"/>
    </source>
</evidence>
<dbReference type="GO" id="GO:0009228">
    <property type="term" value="P:thiamine biosynthetic process"/>
    <property type="evidence" value="ECO:0007669"/>
    <property type="project" value="UniProtKB-KW"/>
</dbReference>
<dbReference type="GO" id="GO:0005829">
    <property type="term" value="C:cytosol"/>
    <property type="evidence" value="ECO:0007669"/>
    <property type="project" value="TreeGrafter"/>
</dbReference>
<dbReference type="Gene3D" id="3.30.2130.30">
    <property type="match status" value="1"/>
</dbReference>
<proteinExistence type="inferred from homology"/>
<comment type="catalytic activity">
    <reaction evidence="11 19">
        <text>[ThiS sulfur-carrier protein]-C-terminal Gly-Gly-AMP + S-sulfanyl-L-cysteinyl-[cysteine desulfurase] + AH2 = [ThiS sulfur-carrier protein]-C-terminal-Gly-aminoethanethioate + L-cysteinyl-[cysteine desulfurase] + A + AMP + 2 H(+)</text>
        <dbReference type="Rhea" id="RHEA:43340"/>
        <dbReference type="Rhea" id="RHEA-COMP:12157"/>
        <dbReference type="Rhea" id="RHEA-COMP:12158"/>
        <dbReference type="Rhea" id="RHEA-COMP:12910"/>
        <dbReference type="Rhea" id="RHEA-COMP:19908"/>
        <dbReference type="ChEBI" id="CHEBI:13193"/>
        <dbReference type="ChEBI" id="CHEBI:15378"/>
        <dbReference type="ChEBI" id="CHEBI:17499"/>
        <dbReference type="ChEBI" id="CHEBI:29950"/>
        <dbReference type="ChEBI" id="CHEBI:61963"/>
        <dbReference type="ChEBI" id="CHEBI:90618"/>
        <dbReference type="ChEBI" id="CHEBI:232372"/>
        <dbReference type="ChEBI" id="CHEBI:456215"/>
    </reaction>
</comment>
<evidence type="ECO:0000256" key="13">
    <source>
        <dbReference type="ARBA" id="ARBA00061472"/>
    </source>
</evidence>
<feature type="binding site" evidence="19">
    <location>
        <position position="290"/>
    </location>
    <ligand>
        <name>ATP</name>
        <dbReference type="ChEBI" id="CHEBI:30616"/>
    </ligand>
</feature>
<evidence type="ECO:0000256" key="2">
    <source>
        <dbReference type="ARBA" id="ARBA00004948"/>
    </source>
</evidence>
<evidence type="ECO:0000256" key="10">
    <source>
        <dbReference type="ARBA" id="ARBA00050570"/>
    </source>
</evidence>
<dbReference type="FunFam" id="3.40.50.620:FF:000053">
    <property type="entry name" value="Probable tRNA sulfurtransferase"/>
    <property type="match status" value="1"/>
</dbReference>
<keyword evidence="5 19" id="KW-0808">Transferase</keyword>
<dbReference type="Pfam" id="PF22025">
    <property type="entry name" value="ThiI_fer"/>
    <property type="match status" value="1"/>
</dbReference>
<name>A0A0R1LWT7_9LACO</name>
<feature type="binding site" evidence="19">
    <location>
        <begin position="177"/>
        <end position="178"/>
    </location>
    <ligand>
        <name>ATP</name>
        <dbReference type="ChEBI" id="CHEBI:30616"/>
    </ligand>
</feature>
<sequence length="399" mass="44599">MVRYGELSTKGKNRRNFIDRLAFNVRKSLHQFPNLVVKAHRDRMHLQLHGEDSTAVMTSLKKVFGIQNFSPSIRIERDIEAVKEAALTMVKEQFFEGMTFKINTRRSDHEFIYDTNEINDLLGGYILKNVPGIKVKMKHPDLCLRVEVRVNGIFLSSQTINGAGGLPVGTAGKGMMMLSGGIDSPVAAYLAMKRGVEIEMVHFFSPPYTSEQALNKAKELTAKIAPYVGHIKFIEVPFTEIQETVKHDVPSGYLMTVQRRFMLRLAVLLAAKRNGLAIFNGESLGQVASQTLESMVAINDVTALPVLRPVVSLDKNEIIKIAQEIGTFDLSIKPFEDCCTIFAPPAPKTKPRLDKAQEYEARLDIDGLIERAMAGIKISEIKSGETFLNQQEDEFAELL</sequence>
<dbReference type="Pfam" id="PF02568">
    <property type="entry name" value="ThiI"/>
    <property type="match status" value="1"/>
</dbReference>
<dbReference type="InterPro" id="IPR054173">
    <property type="entry name" value="ThiI_fer"/>
</dbReference>
<keyword evidence="22" id="KW-1185">Reference proteome</keyword>
<dbReference type="HAMAP" id="MF_00021">
    <property type="entry name" value="ThiI"/>
    <property type="match status" value="1"/>
</dbReference>
<dbReference type="SUPFAM" id="SSF143437">
    <property type="entry name" value="THUMP domain-like"/>
    <property type="match status" value="1"/>
</dbReference>
<dbReference type="InterPro" id="IPR020536">
    <property type="entry name" value="ThiI_AANH"/>
</dbReference>
<dbReference type="InterPro" id="IPR004114">
    <property type="entry name" value="THUMP_dom"/>
</dbReference>
<evidence type="ECO:0000256" key="1">
    <source>
        <dbReference type="ARBA" id="ARBA00004496"/>
    </source>
</evidence>
<keyword evidence="8 19" id="KW-0694">RNA-binding</keyword>
<dbReference type="GO" id="GO:0002937">
    <property type="term" value="P:tRNA 4-thiouridine biosynthesis"/>
    <property type="evidence" value="ECO:0007669"/>
    <property type="project" value="TreeGrafter"/>
</dbReference>
<dbReference type="PANTHER" id="PTHR43209:SF1">
    <property type="entry name" value="TRNA SULFURTRANSFERASE"/>
    <property type="match status" value="1"/>
</dbReference>
<dbReference type="GO" id="GO:0005524">
    <property type="term" value="F:ATP binding"/>
    <property type="evidence" value="ECO:0007669"/>
    <property type="project" value="UniProtKB-UniRule"/>
</dbReference>
<comment type="catalytic activity">
    <reaction evidence="10 19">
        <text>[ThiI sulfur-carrier protein]-S-sulfanyl-L-cysteine + a uridine in tRNA + 2 reduced [2Fe-2S]-[ferredoxin] + ATP + H(+) = [ThiI sulfur-carrier protein]-L-cysteine + a 4-thiouridine in tRNA + 2 oxidized [2Fe-2S]-[ferredoxin] + AMP + diphosphate</text>
        <dbReference type="Rhea" id="RHEA:24176"/>
        <dbReference type="Rhea" id="RHEA-COMP:10000"/>
        <dbReference type="Rhea" id="RHEA-COMP:10001"/>
        <dbReference type="Rhea" id="RHEA-COMP:13337"/>
        <dbReference type="Rhea" id="RHEA-COMP:13338"/>
        <dbReference type="Rhea" id="RHEA-COMP:13339"/>
        <dbReference type="Rhea" id="RHEA-COMP:13340"/>
        <dbReference type="ChEBI" id="CHEBI:15378"/>
        <dbReference type="ChEBI" id="CHEBI:29950"/>
        <dbReference type="ChEBI" id="CHEBI:30616"/>
        <dbReference type="ChEBI" id="CHEBI:33019"/>
        <dbReference type="ChEBI" id="CHEBI:33737"/>
        <dbReference type="ChEBI" id="CHEBI:33738"/>
        <dbReference type="ChEBI" id="CHEBI:61963"/>
        <dbReference type="ChEBI" id="CHEBI:65315"/>
        <dbReference type="ChEBI" id="CHEBI:136798"/>
        <dbReference type="ChEBI" id="CHEBI:456215"/>
        <dbReference type="EC" id="2.8.1.4"/>
    </reaction>
</comment>
<evidence type="ECO:0000256" key="7">
    <source>
        <dbReference type="ARBA" id="ARBA00022840"/>
    </source>
</evidence>
<dbReference type="CDD" id="cd11716">
    <property type="entry name" value="THUMP_ThiI"/>
    <property type="match status" value="1"/>
</dbReference>
<evidence type="ECO:0000259" key="20">
    <source>
        <dbReference type="PROSITE" id="PS51165"/>
    </source>
</evidence>
<keyword evidence="6 19" id="KW-0547">Nucleotide-binding</keyword>
<evidence type="ECO:0000256" key="12">
    <source>
        <dbReference type="ARBA" id="ARBA00058382"/>
    </source>
</evidence>
<dbReference type="GO" id="GO:0052837">
    <property type="term" value="P:thiazole biosynthetic process"/>
    <property type="evidence" value="ECO:0007669"/>
    <property type="project" value="TreeGrafter"/>
</dbReference>
<reference evidence="21 22" key="1">
    <citation type="journal article" date="2015" name="Genome Announc.">
        <title>Expanding the biotechnology potential of lactobacilli through comparative genomics of 213 strains and associated genera.</title>
        <authorList>
            <person name="Sun Z."/>
            <person name="Harris H.M."/>
            <person name="McCann A."/>
            <person name="Guo C."/>
            <person name="Argimon S."/>
            <person name="Zhang W."/>
            <person name="Yang X."/>
            <person name="Jeffery I.B."/>
            <person name="Cooney J.C."/>
            <person name="Kagawa T.F."/>
            <person name="Liu W."/>
            <person name="Song Y."/>
            <person name="Salvetti E."/>
            <person name="Wrobel A."/>
            <person name="Rasinkangas P."/>
            <person name="Parkhill J."/>
            <person name="Rea M.C."/>
            <person name="O'Sullivan O."/>
            <person name="Ritari J."/>
            <person name="Douillard F.P."/>
            <person name="Paul Ross R."/>
            <person name="Yang R."/>
            <person name="Briner A.E."/>
            <person name="Felis G.E."/>
            <person name="de Vos W.M."/>
            <person name="Barrangou R."/>
            <person name="Klaenhammer T.R."/>
            <person name="Caufield P.W."/>
            <person name="Cui Y."/>
            <person name="Zhang H."/>
            <person name="O'Toole P.W."/>
        </authorList>
    </citation>
    <scope>NUCLEOTIDE SEQUENCE [LARGE SCALE GENOMIC DNA]</scope>
    <source>
        <strain evidence="21 22">DSM 19910</strain>
    </source>
</reference>
<dbReference type="InterPro" id="IPR049961">
    <property type="entry name" value="ThiI_N"/>
</dbReference>
<evidence type="ECO:0000313" key="21">
    <source>
        <dbReference type="EMBL" id="KRL00095.1"/>
    </source>
</evidence>
<dbReference type="PATRIC" id="fig|1423731.3.peg.486"/>
<comment type="similarity">
    <text evidence="13 19">Belongs to the ThiI family.</text>
</comment>
<feature type="binding site" evidence="19">
    <location>
        <begin position="202"/>
        <end position="203"/>
    </location>
    <ligand>
        <name>ATP</name>
        <dbReference type="ChEBI" id="CHEBI:30616"/>
    </ligand>
</feature>
<evidence type="ECO:0000256" key="9">
    <source>
        <dbReference type="ARBA" id="ARBA00022977"/>
    </source>
</evidence>
<keyword evidence="3 19" id="KW-0963">Cytoplasm</keyword>
<dbReference type="CDD" id="cd01712">
    <property type="entry name" value="PPase_ThiI"/>
    <property type="match status" value="1"/>
</dbReference>
<evidence type="ECO:0000256" key="19">
    <source>
        <dbReference type="HAMAP-Rule" id="MF_00021"/>
    </source>
</evidence>
<dbReference type="EC" id="2.8.1.4" evidence="14 19"/>
<keyword evidence="4 19" id="KW-0820">tRNA-binding</keyword>
<evidence type="ECO:0000256" key="8">
    <source>
        <dbReference type="ARBA" id="ARBA00022884"/>
    </source>
</evidence>
<evidence type="ECO:0000313" key="22">
    <source>
        <dbReference type="Proteomes" id="UP000051621"/>
    </source>
</evidence>
<protein>
    <recommendedName>
        <fullName evidence="15 19">Probable tRNA sulfurtransferase</fullName>
        <ecNumber evidence="14 19">2.8.1.4</ecNumber>
    </recommendedName>
    <alternativeName>
        <fullName evidence="16 19">Sulfur carrier protein ThiS sulfurtransferase</fullName>
    </alternativeName>
    <alternativeName>
        <fullName evidence="17 19">Thiamine biosynthesis protein ThiI</fullName>
    </alternativeName>
    <alternativeName>
        <fullName evidence="18 19">tRNA 4-thiouridine synthase</fullName>
    </alternativeName>
</protein>
<keyword evidence="9 19" id="KW-0784">Thiamine biosynthesis</keyword>
<dbReference type="Pfam" id="PF02926">
    <property type="entry name" value="THUMP"/>
    <property type="match status" value="1"/>
</dbReference>
<dbReference type="UniPathway" id="UPA00060"/>
<dbReference type="Gene3D" id="3.40.50.620">
    <property type="entry name" value="HUPs"/>
    <property type="match status" value="1"/>
</dbReference>